<keyword evidence="13" id="KW-0862">Zinc</keyword>
<evidence type="ECO:0000256" key="18">
    <source>
        <dbReference type="ARBA" id="ARBA00023228"/>
    </source>
</evidence>
<evidence type="ECO:0000256" key="2">
    <source>
        <dbReference type="ARBA" id="ARBA00004371"/>
    </source>
</evidence>
<dbReference type="GeneID" id="68612140"/>
<feature type="domain" description="PA" evidence="22">
    <location>
        <begin position="97"/>
        <end position="188"/>
    </location>
</feature>
<evidence type="ECO:0000256" key="13">
    <source>
        <dbReference type="ARBA" id="ARBA00022833"/>
    </source>
</evidence>
<dbReference type="GO" id="GO:0070573">
    <property type="term" value="F:metallodipeptidase activity"/>
    <property type="evidence" value="ECO:0007669"/>
    <property type="project" value="InterPro"/>
</dbReference>
<feature type="region of interest" description="Disordered" evidence="21">
    <location>
        <begin position="364"/>
        <end position="383"/>
    </location>
</feature>
<keyword evidence="11" id="KW-0378">Hydrolase</keyword>
<dbReference type="EMBL" id="BAABKX010000001">
    <property type="protein sequence ID" value="GAA5046329.1"/>
    <property type="molecule type" value="Genomic_DNA"/>
</dbReference>
<evidence type="ECO:0000256" key="1">
    <source>
        <dbReference type="ARBA" id="ARBA00004240"/>
    </source>
</evidence>
<evidence type="ECO:0000256" key="15">
    <source>
        <dbReference type="ARBA" id="ARBA00023049"/>
    </source>
</evidence>
<organism evidence="24 25">
    <name type="scientific">Haladaptatus pallidirubidus</name>
    <dbReference type="NCBI Taxonomy" id="1008152"/>
    <lineage>
        <taxon>Archaea</taxon>
        <taxon>Methanobacteriati</taxon>
        <taxon>Methanobacteriota</taxon>
        <taxon>Stenosarchaea group</taxon>
        <taxon>Halobacteria</taxon>
        <taxon>Halobacteriales</taxon>
        <taxon>Haladaptataceae</taxon>
        <taxon>Haladaptatus</taxon>
    </lineage>
</organism>
<dbReference type="Gene3D" id="3.50.30.30">
    <property type="match status" value="1"/>
</dbReference>
<dbReference type="InterPro" id="IPR007484">
    <property type="entry name" value="Peptidase_M28"/>
</dbReference>
<dbReference type="GO" id="GO:0005764">
    <property type="term" value="C:lysosome"/>
    <property type="evidence" value="ECO:0007669"/>
    <property type="project" value="UniProtKB-SubCell"/>
</dbReference>
<evidence type="ECO:0000256" key="5">
    <source>
        <dbReference type="ARBA" id="ARBA00014116"/>
    </source>
</evidence>
<keyword evidence="17" id="KW-0325">Glycoprotein</keyword>
<evidence type="ECO:0000256" key="19">
    <source>
        <dbReference type="ARBA" id="ARBA00025833"/>
    </source>
</evidence>
<keyword evidence="18" id="KW-0458">Lysosome</keyword>
<dbReference type="RefSeq" id="WP_227776331.1">
    <property type="nucleotide sequence ID" value="NZ_BAABKX010000001.1"/>
</dbReference>
<evidence type="ECO:0000256" key="21">
    <source>
        <dbReference type="SAM" id="MobiDB-lite"/>
    </source>
</evidence>
<dbReference type="InterPro" id="IPR046450">
    <property type="entry name" value="PA_dom_sf"/>
</dbReference>
<dbReference type="Pfam" id="PF04389">
    <property type="entry name" value="Peptidase_M28"/>
    <property type="match status" value="1"/>
</dbReference>
<keyword evidence="16" id="KW-0865">Zymogen</keyword>
<dbReference type="AlphaFoldDB" id="A0AAV3UEL6"/>
<evidence type="ECO:0000313" key="25">
    <source>
        <dbReference type="Proteomes" id="UP001501729"/>
    </source>
</evidence>
<evidence type="ECO:0000256" key="10">
    <source>
        <dbReference type="ARBA" id="ARBA00022729"/>
    </source>
</evidence>
<feature type="domain" description="Peptidase M28" evidence="23">
    <location>
        <begin position="214"/>
        <end position="401"/>
    </location>
</feature>
<dbReference type="SUPFAM" id="SSF53187">
    <property type="entry name" value="Zn-dependent exopeptidases"/>
    <property type="match status" value="1"/>
</dbReference>
<dbReference type="Proteomes" id="UP001501729">
    <property type="component" value="Unassembled WGS sequence"/>
</dbReference>
<sequence length="444" mass="48091">MADEAHTALAEMWQDDYPWQFLTKLTELENRMGGHPGEKRAAELVAEGFERAGARNAHTESFDMDCWSRGSARLAVTDPVERSFETIALPYSPAGDVRGELVDVGHGMPDEIDEKNVGGKIAVASTTTPAGSRFIHRMEKFGYAAAAGAEGFIFHNHVSGQLPPTGSLTFGSETAIPGVGVSKETGTWLTDYADREATARLTVDAETTAGTSHNAIAELGPETEEEIVVVAHLDSHDIAEGALDNGCGITVVVATAHLLAKMNLDTRVRLAGVGCEEIGLLGAKSLAGSLDASKVKAVVNIDGAGRFRDMRAYLHDSETMRDVVETVSEEANQPIHQQDGVHPFSDHWPFLMRGVPALQLHSEQDHSAPGVRGRGWGHTHADTRDKVDDRNLREHAMLAALLIREVASRDEIPRPSAQSVAENLRENDFEKGMRAAGIWPEDWD</sequence>
<dbReference type="GO" id="GO:0046872">
    <property type="term" value="F:metal ion binding"/>
    <property type="evidence" value="ECO:0007669"/>
    <property type="project" value="UniProtKB-KW"/>
</dbReference>
<dbReference type="Gene3D" id="3.40.630.10">
    <property type="entry name" value="Zn peptidases"/>
    <property type="match status" value="1"/>
</dbReference>
<keyword evidence="6" id="KW-0964">Secreted</keyword>
<comment type="subcellular location">
    <subcellularLocation>
        <location evidence="1">Endoplasmic reticulum</location>
    </subcellularLocation>
    <subcellularLocation>
        <location evidence="3">Golgi apparatus</location>
    </subcellularLocation>
    <subcellularLocation>
        <location evidence="2">Lysosome</location>
    </subcellularLocation>
    <subcellularLocation>
        <location evidence="4">Secreted</location>
    </subcellularLocation>
</comment>
<dbReference type="GO" id="GO:0004180">
    <property type="term" value="F:carboxypeptidase activity"/>
    <property type="evidence" value="ECO:0007669"/>
    <property type="project" value="UniProtKB-KW"/>
</dbReference>
<keyword evidence="12" id="KW-0256">Endoplasmic reticulum</keyword>
<evidence type="ECO:0000259" key="23">
    <source>
        <dbReference type="Pfam" id="PF04389"/>
    </source>
</evidence>
<evidence type="ECO:0000256" key="6">
    <source>
        <dbReference type="ARBA" id="ARBA00022525"/>
    </source>
</evidence>
<dbReference type="SUPFAM" id="SSF52025">
    <property type="entry name" value="PA domain"/>
    <property type="match status" value="1"/>
</dbReference>
<gene>
    <name evidence="24" type="ORF">GCM10025751_15470</name>
</gene>
<keyword evidence="14" id="KW-0333">Golgi apparatus</keyword>
<keyword evidence="8" id="KW-0645">Protease</keyword>
<evidence type="ECO:0000256" key="12">
    <source>
        <dbReference type="ARBA" id="ARBA00022824"/>
    </source>
</evidence>
<evidence type="ECO:0000259" key="22">
    <source>
        <dbReference type="Pfam" id="PF02225"/>
    </source>
</evidence>
<evidence type="ECO:0000256" key="9">
    <source>
        <dbReference type="ARBA" id="ARBA00022723"/>
    </source>
</evidence>
<evidence type="ECO:0000256" key="3">
    <source>
        <dbReference type="ARBA" id="ARBA00004555"/>
    </source>
</evidence>
<protein>
    <recommendedName>
        <fullName evidence="5">Carboxypeptidase Q</fullName>
    </recommendedName>
    <alternativeName>
        <fullName evidence="20">Plasma glutamate carboxypeptidase</fullName>
    </alternativeName>
</protein>
<keyword evidence="10" id="KW-0732">Signal</keyword>
<evidence type="ECO:0000256" key="20">
    <source>
        <dbReference type="ARBA" id="ARBA00033328"/>
    </source>
</evidence>
<name>A0AAV3UEL6_9EURY</name>
<keyword evidence="7" id="KW-0121">Carboxypeptidase</keyword>
<evidence type="ECO:0000256" key="17">
    <source>
        <dbReference type="ARBA" id="ARBA00023180"/>
    </source>
</evidence>
<keyword evidence="15" id="KW-0482">Metalloprotease</keyword>
<dbReference type="GO" id="GO:0006508">
    <property type="term" value="P:proteolysis"/>
    <property type="evidence" value="ECO:0007669"/>
    <property type="project" value="UniProtKB-KW"/>
</dbReference>
<dbReference type="GO" id="GO:0005576">
    <property type="term" value="C:extracellular region"/>
    <property type="evidence" value="ECO:0007669"/>
    <property type="project" value="UniProtKB-SubCell"/>
</dbReference>
<comment type="caution">
    <text evidence="24">The sequence shown here is derived from an EMBL/GenBank/DDBJ whole genome shotgun (WGS) entry which is preliminary data.</text>
</comment>
<comment type="subunit">
    <text evidence="19">Homodimer. The monomeric form is inactive while the homodimer is active.</text>
</comment>
<accession>A0AAV3UEL6</accession>
<evidence type="ECO:0000256" key="7">
    <source>
        <dbReference type="ARBA" id="ARBA00022645"/>
    </source>
</evidence>
<dbReference type="PANTHER" id="PTHR12053">
    <property type="entry name" value="PROTEASE FAMILY M28 PLASMA GLUTAMATE CARBOXYPEPTIDASE-RELATED"/>
    <property type="match status" value="1"/>
</dbReference>
<keyword evidence="25" id="KW-1185">Reference proteome</keyword>
<dbReference type="InterPro" id="IPR039866">
    <property type="entry name" value="CPQ"/>
</dbReference>
<proteinExistence type="predicted"/>
<evidence type="ECO:0000256" key="14">
    <source>
        <dbReference type="ARBA" id="ARBA00023034"/>
    </source>
</evidence>
<dbReference type="Pfam" id="PF02225">
    <property type="entry name" value="PA"/>
    <property type="match status" value="1"/>
</dbReference>
<reference evidence="24 25" key="1">
    <citation type="journal article" date="2019" name="Int. J. Syst. Evol. Microbiol.">
        <title>The Global Catalogue of Microorganisms (GCM) 10K type strain sequencing project: providing services to taxonomists for standard genome sequencing and annotation.</title>
        <authorList>
            <consortium name="The Broad Institute Genomics Platform"/>
            <consortium name="The Broad Institute Genome Sequencing Center for Infectious Disease"/>
            <person name="Wu L."/>
            <person name="Ma J."/>
        </authorList>
    </citation>
    <scope>NUCLEOTIDE SEQUENCE [LARGE SCALE GENOMIC DNA]</scope>
    <source>
        <strain evidence="24 25">JCM 17504</strain>
    </source>
</reference>
<evidence type="ECO:0000313" key="24">
    <source>
        <dbReference type="EMBL" id="GAA5046329.1"/>
    </source>
</evidence>
<dbReference type="PANTHER" id="PTHR12053:SF3">
    <property type="entry name" value="CARBOXYPEPTIDASE Q"/>
    <property type="match status" value="1"/>
</dbReference>
<dbReference type="InterPro" id="IPR003137">
    <property type="entry name" value="PA_domain"/>
</dbReference>
<evidence type="ECO:0000256" key="11">
    <source>
        <dbReference type="ARBA" id="ARBA00022801"/>
    </source>
</evidence>
<keyword evidence="9" id="KW-0479">Metal-binding</keyword>
<evidence type="ECO:0000256" key="8">
    <source>
        <dbReference type="ARBA" id="ARBA00022670"/>
    </source>
</evidence>
<evidence type="ECO:0000256" key="16">
    <source>
        <dbReference type="ARBA" id="ARBA00023145"/>
    </source>
</evidence>
<evidence type="ECO:0000256" key="4">
    <source>
        <dbReference type="ARBA" id="ARBA00004613"/>
    </source>
</evidence>